<proteinExistence type="predicted"/>
<organism evidence="2 3">
    <name type="scientific">Methylibium petroleiphilum (strain ATCC BAA-1232 / LMG 22953 / PM1)</name>
    <dbReference type="NCBI Taxonomy" id="420662"/>
    <lineage>
        <taxon>Bacteria</taxon>
        <taxon>Pseudomonadati</taxon>
        <taxon>Pseudomonadota</taxon>
        <taxon>Betaproteobacteria</taxon>
        <taxon>Burkholderiales</taxon>
        <taxon>Sphaerotilaceae</taxon>
        <taxon>Methylibium</taxon>
    </lineage>
</organism>
<gene>
    <name evidence="2" type="ordered locus">Mpe_B0163</name>
</gene>
<sequence length="313" mass="32884">MMSLLTRLALLAALMVAPTLALADVRPAECVSPGPGTCTEWKVYTAEGATTTDEHAYLSWTPGEWASALASCNGAGGTAVSNGGWLWMNKSTNVSGGLCGRVFAINNLCRSTNAGDGTRLQCAKWGLNEPSRPGWLSVAMDNREGVLACGGVFMAIGGDIAPGVPGFSAAEPPKLAPVTKKSIGKLKESLTSMQEAARATGAKEKARSYYAAYKSYKKAKDQFDDSLENVQKASEFVGMVADVSLEGVISISAIAALPRQANCIRNGTVMSGGCDLRPGDIDQLQRFQQYVNETDAVKCFSAAGKIAAALQRQ</sequence>
<dbReference type="Proteomes" id="UP000000366">
    <property type="component" value="Plasmid RPME01"/>
</dbReference>
<protein>
    <submittedName>
        <fullName evidence="2">Uncharacterized protein</fullName>
    </submittedName>
</protein>
<geneLocation type="plasmid" evidence="2 3">
    <name>RPME01</name>
</geneLocation>
<keyword evidence="2" id="KW-0614">Plasmid</keyword>
<keyword evidence="1" id="KW-0732">Signal</keyword>
<name>A2SN02_METPP</name>
<reference evidence="2 3" key="1">
    <citation type="journal article" date="2007" name="J. Bacteriol.">
        <title>Whole-genome analysis of the methyl tert-butyl ether-degrading beta-proteobacterium Methylibium petroleiphilum PM1.</title>
        <authorList>
            <person name="Kane S.R."/>
            <person name="Chakicherla A.Y."/>
            <person name="Chain P.S.G."/>
            <person name="Schmidt R."/>
            <person name="Shin M.W."/>
            <person name="Legler T.C."/>
            <person name="Scow K.M."/>
            <person name="Larimer F.W."/>
            <person name="Lucas S.M."/>
            <person name="Richardson P.M."/>
            <person name="Hristova K.R."/>
        </authorList>
    </citation>
    <scope>NUCLEOTIDE SEQUENCE [LARGE SCALE GENOMIC DNA]</scope>
    <source>
        <strain evidence="3">ATCC BAA-1232 / LMG 22953 / PM1</strain>
        <plasmid evidence="2 3">RPME01</plasmid>
    </source>
</reference>
<dbReference type="HOGENOM" id="CLU_887986_0_0_4"/>
<dbReference type="KEGG" id="mpt:Mpe_B0163"/>
<keyword evidence="3" id="KW-1185">Reference proteome</keyword>
<dbReference type="EMBL" id="CP000556">
    <property type="protein sequence ID" value="ABM96941.1"/>
    <property type="molecule type" value="Genomic_DNA"/>
</dbReference>
<evidence type="ECO:0000313" key="2">
    <source>
        <dbReference type="EMBL" id="ABM96941.1"/>
    </source>
</evidence>
<dbReference type="AlphaFoldDB" id="A2SN02"/>
<feature type="chain" id="PRO_5002645644" evidence="1">
    <location>
        <begin position="24"/>
        <end position="313"/>
    </location>
</feature>
<accession>A2SN02</accession>
<evidence type="ECO:0000313" key="3">
    <source>
        <dbReference type="Proteomes" id="UP000000366"/>
    </source>
</evidence>
<feature type="signal peptide" evidence="1">
    <location>
        <begin position="1"/>
        <end position="23"/>
    </location>
</feature>
<evidence type="ECO:0000256" key="1">
    <source>
        <dbReference type="SAM" id="SignalP"/>
    </source>
</evidence>